<accession>A0A8H3FDA5</accession>
<proteinExistence type="predicted"/>
<gene>
    <name evidence="1" type="ORF">IMSHALPRED_005866</name>
</gene>
<evidence type="ECO:0000313" key="1">
    <source>
        <dbReference type="EMBL" id="CAF9923157.1"/>
    </source>
</evidence>
<name>A0A8H3FDA5_9LECA</name>
<comment type="caution">
    <text evidence="1">The sequence shown here is derived from an EMBL/GenBank/DDBJ whole genome shotgun (WGS) entry which is preliminary data.</text>
</comment>
<keyword evidence="2" id="KW-1185">Reference proteome</keyword>
<organism evidence="1 2">
    <name type="scientific">Imshaugia aleurites</name>
    <dbReference type="NCBI Taxonomy" id="172621"/>
    <lineage>
        <taxon>Eukaryota</taxon>
        <taxon>Fungi</taxon>
        <taxon>Dikarya</taxon>
        <taxon>Ascomycota</taxon>
        <taxon>Pezizomycotina</taxon>
        <taxon>Lecanoromycetes</taxon>
        <taxon>OSLEUM clade</taxon>
        <taxon>Lecanoromycetidae</taxon>
        <taxon>Lecanorales</taxon>
        <taxon>Lecanorineae</taxon>
        <taxon>Parmeliaceae</taxon>
        <taxon>Imshaugia</taxon>
    </lineage>
</organism>
<sequence length="205" mass="22281">MAIVGSLPNPSSVLFIRAGTNVCDSQALNSDNNSNSNLHAYISDVELHEQSLDTRAAFTSDGRVNIDIEQKNGKFAETLISASTGPCQGDEPLFHPVLKDVEILGPPSRFDTQIDDFPRNHHARVRTNNVIGNATAKYTQKKELPGKNSAPILKILAVNDSGMNTRATSVSLDTNRLSFIDKSAWRTFSIPVTIGVKDSTFSLNP</sequence>
<reference evidence="1" key="1">
    <citation type="submission" date="2021-03" db="EMBL/GenBank/DDBJ databases">
        <authorList>
            <person name="Tagirdzhanova G."/>
        </authorList>
    </citation>
    <scope>NUCLEOTIDE SEQUENCE</scope>
</reference>
<evidence type="ECO:0000313" key="2">
    <source>
        <dbReference type="Proteomes" id="UP000664534"/>
    </source>
</evidence>
<dbReference type="AlphaFoldDB" id="A0A8H3FDA5"/>
<protein>
    <submittedName>
        <fullName evidence="1">Uncharacterized protein</fullName>
    </submittedName>
</protein>
<dbReference type="EMBL" id="CAJPDT010000032">
    <property type="protein sequence ID" value="CAF9923157.1"/>
    <property type="molecule type" value="Genomic_DNA"/>
</dbReference>
<dbReference type="Proteomes" id="UP000664534">
    <property type="component" value="Unassembled WGS sequence"/>
</dbReference>